<evidence type="ECO:0000256" key="9">
    <source>
        <dbReference type="SAM" id="MobiDB-lite"/>
    </source>
</evidence>
<dbReference type="Pfam" id="PF00488">
    <property type="entry name" value="MutS_V"/>
    <property type="match status" value="1"/>
</dbReference>
<dbReference type="GO" id="GO:0072344">
    <property type="term" value="P:rescue of stalled ribosome"/>
    <property type="evidence" value="ECO:0007669"/>
    <property type="project" value="UniProtKB-UniRule"/>
</dbReference>
<dbReference type="GO" id="GO:0030983">
    <property type="term" value="F:mismatched DNA binding"/>
    <property type="evidence" value="ECO:0007669"/>
    <property type="project" value="InterPro"/>
</dbReference>
<keyword evidence="14" id="KW-1185">Reference proteome</keyword>
<dbReference type="InterPro" id="IPR027417">
    <property type="entry name" value="P-loop_NTPase"/>
</dbReference>
<dbReference type="NCBIfam" id="TIGR01069">
    <property type="entry name" value="mutS2"/>
    <property type="match status" value="1"/>
</dbReference>
<keyword evidence="7" id="KW-0540">Nuclease</keyword>
<dbReference type="HAMAP" id="MF_00092">
    <property type="entry name" value="MutS2"/>
    <property type="match status" value="1"/>
</dbReference>
<evidence type="ECO:0000256" key="4">
    <source>
        <dbReference type="ARBA" id="ARBA00022840"/>
    </source>
</evidence>
<evidence type="ECO:0000256" key="3">
    <source>
        <dbReference type="ARBA" id="ARBA00022801"/>
    </source>
</evidence>
<keyword evidence="6 7" id="KW-0238">DNA-binding</keyword>
<dbReference type="GO" id="GO:0140664">
    <property type="term" value="F:ATP-dependent DNA damage sensor activity"/>
    <property type="evidence" value="ECO:0007669"/>
    <property type="project" value="InterPro"/>
</dbReference>
<dbReference type="Gene3D" id="3.30.1370.110">
    <property type="match status" value="1"/>
</dbReference>
<name>A0AAU9CTR1_9BACT</name>
<dbReference type="Gene3D" id="3.40.50.300">
    <property type="entry name" value="P-loop containing nucleotide triphosphate hydrolases"/>
    <property type="match status" value="1"/>
</dbReference>
<dbReference type="GO" id="GO:0004519">
    <property type="term" value="F:endonuclease activity"/>
    <property type="evidence" value="ECO:0007669"/>
    <property type="project" value="UniProtKB-UniRule"/>
</dbReference>
<evidence type="ECO:0000313" key="14">
    <source>
        <dbReference type="Proteomes" id="UP001348817"/>
    </source>
</evidence>
<reference evidence="13 14" key="1">
    <citation type="submission" date="2021-12" db="EMBL/GenBank/DDBJ databases">
        <title>Genome sequencing of bacteria with rrn-lacking chromosome and rrn-plasmid.</title>
        <authorList>
            <person name="Anda M."/>
            <person name="Iwasaki W."/>
        </authorList>
    </citation>
    <scope>NUCLEOTIDE SEQUENCE [LARGE SCALE GENOMIC DNA]</scope>
    <source>
        <strain evidence="13 14">DSM 100852</strain>
    </source>
</reference>
<evidence type="ECO:0000256" key="7">
    <source>
        <dbReference type="HAMAP-Rule" id="MF_00092"/>
    </source>
</evidence>
<feature type="binding site" evidence="7">
    <location>
        <begin position="342"/>
        <end position="349"/>
    </location>
    <ligand>
        <name>ATP</name>
        <dbReference type="ChEBI" id="CHEBI:30616"/>
    </ligand>
</feature>
<dbReference type="AlphaFoldDB" id="A0AAU9CTR1"/>
<comment type="function">
    <text evidence="7">Endonuclease that is involved in the suppression of homologous recombination and thus may have a key role in the control of bacterial genetic diversity.</text>
</comment>
<dbReference type="InterPro" id="IPR007696">
    <property type="entry name" value="DNA_mismatch_repair_MutS_core"/>
</dbReference>
<feature type="domain" description="Smr" evidence="10">
    <location>
        <begin position="728"/>
        <end position="806"/>
    </location>
</feature>
<dbReference type="InterPro" id="IPR002625">
    <property type="entry name" value="Smr_dom"/>
</dbReference>
<dbReference type="FunFam" id="3.40.50.300:FF:001531">
    <property type="entry name" value="Endonuclease MutS2"/>
    <property type="match status" value="1"/>
</dbReference>
<dbReference type="GO" id="GO:0045910">
    <property type="term" value="P:negative regulation of DNA recombination"/>
    <property type="evidence" value="ECO:0007669"/>
    <property type="project" value="InterPro"/>
</dbReference>
<feature type="domain" description="DNA mismatch repair proteins mutS family" evidence="12">
    <location>
        <begin position="335"/>
        <end position="520"/>
    </location>
</feature>
<keyword evidence="3 7" id="KW-0378">Hydrolase</keyword>
<dbReference type="InterPro" id="IPR005747">
    <property type="entry name" value="MutS2"/>
</dbReference>
<gene>
    <name evidence="7 13" type="primary">mutS2</name>
    <name evidence="7" type="synonym">rqcU</name>
    <name evidence="13" type="ORF">FUAX_12440</name>
</gene>
<dbReference type="GO" id="GO:0005524">
    <property type="term" value="F:ATP binding"/>
    <property type="evidence" value="ECO:0007669"/>
    <property type="project" value="UniProtKB-UniRule"/>
</dbReference>
<organism evidence="13 14">
    <name type="scientific">Fulvitalea axinellae</name>
    <dbReference type="NCBI Taxonomy" id="1182444"/>
    <lineage>
        <taxon>Bacteria</taxon>
        <taxon>Pseudomonadati</taxon>
        <taxon>Bacteroidota</taxon>
        <taxon>Cytophagia</taxon>
        <taxon>Cytophagales</taxon>
        <taxon>Persicobacteraceae</taxon>
        <taxon>Fulvitalea</taxon>
    </lineage>
</organism>
<accession>A0AAU9CTR1</accession>
<dbReference type="SMART" id="SM00463">
    <property type="entry name" value="SMR"/>
    <property type="match status" value="1"/>
</dbReference>
<dbReference type="EC" id="3.1.-.-" evidence="7"/>
<dbReference type="PANTHER" id="PTHR48466:SF2">
    <property type="entry name" value="OS10G0509000 PROTEIN"/>
    <property type="match status" value="1"/>
</dbReference>
<evidence type="ECO:0000313" key="13">
    <source>
        <dbReference type="EMBL" id="BDD08812.1"/>
    </source>
</evidence>
<dbReference type="KEGG" id="fax:FUAX_12440"/>
<dbReference type="SUPFAM" id="SSF52540">
    <property type="entry name" value="P-loop containing nucleoside triphosphate hydrolases"/>
    <property type="match status" value="1"/>
</dbReference>
<keyword evidence="4 7" id="KW-0067">ATP-binding</keyword>
<keyword evidence="1 7" id="KW-0699">rRNA-binding</keyword>
<dbReference type="PANTHER" id="PTHR48466">
    <property type="entry name" value="OS10G0509000 PROTEIN-RELATED"/>
    <property type="match status" value="1"/>
</dbReference>
<comment type="similarity">
    <text evidence="7">Belongs to the DNA mismatch repair MutS family. MutS2 subfamily.</text>
</comment>
<evidence type="ECO:0000259" key="10">
    <source>
        <dbReference type="SMART" id="SM00463"/>
    </source>
</evidence>
<dbReference type="SUPFAM" id="SSF48334">
    <property type="entry name" value="DNA repair protein MutS, domain III"/>
    <property type="match status" value="1"/>
</dbReference>
<proteinExistence type="inferred from homology"/>
<evidence type="ECO:0000259" key="11">
    <source>
        <dbReference type="SMART" id="SM00533"/>
    </source>
</evidence>
<dbReference type="InterPro" id="IPR036063">
    <property type="entry name" value="Smr_dom_sf"/>
</dbReference>
<dbReference type="SMART" id="SM00533">
    <property type="entry name" value="MUTSd"/>
    <property type="match status" value="1"/>
</dbReference>
<keyword evidence="8" id="KW-0175">Coiled coil</keyword>
<dbReference type="Pfam" id="PF01713">
    <property type="entry name" value="Smr"/>
    <property type="match status" value="1"/>
</dbReference>
<dbReference type="SUPFAM" id="SSF160443">
    <property type="entry name" value="SMR domain-like"/>
    <property type="match status" value="1"/>
</dbReference>
<dbReference type="InterPro" id="IPR000432">
    <property type="entry name" value="DNA_mismatch_repair_MutS_C"/>
</dbReference>
<dbReference type="PIRSF" id="PIRSF005814">
    <property type="entry name" value="MutS_YshD"/>
    <property type="match status" value="1"/>
</dbReference>
<dbReference type="InterPro" id="IPR046893">
    <property type="entry name" value="MSSS"/>
</dbReference>
<protein>
    <recommendedName>
        <fullName evidence="7">Endonuclease MutS2</fullName>
        <ecNumber evidence="7">3.1.-.-</ecNumber>
    </recommendedName>
    <alternativeName>
        <fullName evidence="7">Ribosome-associated protein quality control-upstream factor</fullName>
        <shortName evidence="7">RQC-upstream factor</shortName>
        <shortName evidence="7">RqcU</shortName>
        <ecNumber evidence="7">3.6.4.-</ecNumber>
    </alternativeName>
</protein>
<evidence type="ECO:0000256" key="8">
    <source>
        <dbReference type="SAM" id="Coils"/>
    </source>
</evidence>
<keyword evidence="5 7" id="KW-0694">RNA-binding</keyword>
<keyword evidence="7 13" id="KW-0255">Endonuclease</keyword>
<sequence>MLYPKNIETKLGFDQIRQLLKDECLSSMGTAFIEKIKFSDDFDTVEKLLRQTEEFRTLLTSGESFPTNDFIDVRECMDKARIQGTFLTEEELHDLKLSLHTLSGCVLFFKENAEEYPLLASMSGGVNFDTTLSGQIEQKIDESGHLRSNASAALQKIRSQILSKQVHLRRMLDSVLRQAKASGITPEDVTLTIRDGRMVIPITATHKRRLKGFVHDQSATGQTVYMEPAEALEVNNEIRELEYEERREIIRILTALTDLVRPNIPDLKKAFGFLGTVDFIRAKAKFAIKIDACLPELVKGQIMEWHKTQHPLLLLAHRELGKSVVPLDITLNKEQRIILISGPNAGGKSVALKTVGLTQYMLQCGLLPPMLSHSKVGIFRDLFIDIGDEQSIENDLSTYSSHLTNMRHFLRFSDKRTLFLIDEFGTGTEPQVGGAIAEAILEHLNHAKSFGVINTHYANLKKVADKTPGIVNAAMRFDLDKLEPVYELSIGKPGSSFALEIATKIGLPRRVIGAAKNKAGYSQVRFDKLISELEHEKRKFEEQNKKLEKRDQRLKKTVNEYEELKDFVETKKRALINEAKEEAQGIIKSANREVEKTIRIIKERKAEKESSKKARQDLAEFQKTIKPEKGIRKPTKGKKSKPEEEIEVLGGEITVGSSVRIKGQETVAEVLSIKGKDAELSIGALTSWVKLNRLEKIGRRERRKKERKAEPTSSLSGFDINRKMSNFSPNLDLRGKRVEEVLSELIAFMDNASMFGYDEVRIVHGKGNGVLREYVRTELRGFPQVRSAADEHVDRGGAGVTVVKLK</sequence>
<feature type="region of interest" description="Disordered" evidence="9">
    <location>
        <begin position="609"/>
        <end position="644"/>
    </location>
</feature>
<evidence type="ECO:0000256" key="2">
    <source>
        <dbReference type="ARBA" id="ARBA00022741"/>
    </source>
</evidence>
<keyword evidence="2 7" id="KW-0547">Nucleotide-binding</keyword>
<evidence type="ECO:0000259" key="12">
    <source>
        <dbReference type="SMART" id="SM00534"/>
    </source>
</evidence>
<dbReference type="EC" id="3.6.4.-" evidence="7"/>
<feature type="compositionally biased region" description="Basic and acidic residues" evidence="9">
    <location>
        <begin position="609"/>
        <end position="631"/>
    </location>
</feature>
<dbReference type="Proteomes" id="UP001348817">
    <property type="component" value="Chromosome"/>
</dbReference>
<dbReference type="GO" id="GO:0043023">
    <property type="term" value="F:ribosomal large subunit binding"/>
    <property type="evidence" value="ECO:0007669"/>
    <property type="project" value="UniProtKB-UniRule"/>
</dbReference>
<dbReference type="GO" id="GO:0016887">
    <property type="term" value="F:ATP hydrolysis activity"/>
    <property type="evidence" value="ECO:0007669"/>
    <property type="project" value="InterPro"/>
</dbReference>
<dbReference type="EMBL" id="AP025314">
    <property type="protein sequence ID" value="BDD08812.1"/>
    <property type="molecule type" value="Genomic_DNA"/>
</dbReference>
<comment type="subunit">
    <text evidence="7">Homodimer. Binds to stalled ribosomes, contacting rRNA.</text>
</comment>
<dbReference type="RefSeq" id="WP_338394047.1">
    <property type="nucleotide sequence ID" value="NZ_AP025314.1"/>
</dbReference>
<dbReference type="GO" id="GO:0006298">
    <property type="term" value="P:mismatch repair"/>
    <property type="evidence" value="ECO:0007669"/>
    <property type="project" value="InterPro"/>
</dbReference>
<feature type="coiled-coil region" evidence="8">
    <location>
        <begin position="526"/>
        <end position="607"/>
    </location>
</feature>
<dbReference type="GO" id="GO:0019843">
    <property type="term" value="F:rRNA binding"/>
    <property type="evidence" value="ECO:0007669"/>
    <property type="project" value="UniProtKB-UniRule"/>
</dbReference>
<dbReference type="InterPro" id="IPR045076">
    <property type="entry name" value="MutS"/>
</dbReference>
<evidence type="ECO:0000256" key="5">
    <source>
        <dbReference type="ARBA" id="ARBA00022884"/>
    </source>
</evidence>
<evidence type="ECO:0000256" key="6">
    <source>
        <dbReference type="ARBA" id="ARBA00023125"/>
    </source>
</evidence>
<comment type="function">
    <text evidence="7">Acts as a ribosome collision sensor, splitting the ribosome into its 2 subunits. Detects stalled/collided 70S ribosomes which it binds and splits by an ATP-hydrolysis driven conformational change. Acts upstream of the ribosome quality control system (RQC), a ribosome-associated complex that mediates the extraction of incompletely synthesized nascent chains from stalled ribosomes and their subsequent degradation. Probably generates substrates for RQC.</text>
</comment>
<feature type="domain" description="DNA mismatch repair protein MutS core" evidence="11">
    <location>
        <begin position="11"/>
        <end position="316"/>
    </location>
</feature>
<dbReference type="Pfam" id="PF20297">
    <property type="entry name" value="MSSS"/>
    <property type="match status" value="1"/>
</dbReference>
<evidence type="ECO:0000256" key="1">
    <source>
        <dbReference type="ARBA" id="ARBA00022730"/>
    </source>
</evidence>
<dbReference type="InterPro" id="IPR036187">
    <property type="entry name" value="DNA_mismatch_repair_MutS_sf"/>
</dbReference>
<dbReference type="SMART" id="SM00534">
    <property type="entry name" value="MUTSac"/>
    <property type="match status" value="1"/>
</dbReference>